<dbReference type="Proteomes" id="UP001281147">
    <property type="component" value="Unassembled WGS sequence"/>
</dbReference>
<dbReference type="EMBL" id="JAUTXU010000239">
    <property type="protein sequence ID" value="KAK3696561.1"/>
    <property type="molecule type" value="Genomic_DNA"/>
</dbReference>
<reference evidence="1" key="1">
    <citation type="submission" date="2023-07" db="EMBL/GenBank/DDBJ databases">
        <title>Black Yeasts Isolated from many extreme environments.</title>
        <authorList>
            <person name="Coleine C."/>
            <person name="Stajich J.E."/>
            <person name="Selbmann L."/>
        </authorList>
    </citation>
    <scope>NUCLEOTIDE SEQUENCE</scope>
    <source>
        <strain evidence="1">CCFEE 5714</strain>
    </source>
</reference>
<evidence type="ECO:0000313" key="2">
    <source>
        <dbReference type="Proteomes" id="UP001281147"/>
    </source>
</evidence>
<sequence length="392" mass="41510">MAEAPLITFKAGRCDTNGRKILPLQTPGYIYLYSEDDLIHLCWRPRSAPAAEPEIDLITIPGDATFTPLVKEAGAEDVRSPTNGRVFGLKFSSSGEKQYFWMQSKSQHKDGNASWFSQRDQRLGQIVDLLLSGEDVNVEQEVEEIRQQGRGGGGDGGSGANGDTDMMDLDRQGSGGAGADATGGDPRDEGEASREGGADGGRAAAPSSSEQPQDASALVQNFLNSLGGGSQQQQQGQQRIEKPFTTLPDLLTTNATVSYIDSASQEQLDNLCTLLPPDLFLLDQESASSTEPTNPSPAAAQAAIEALSTEQKKDILKRVLRSPQLHQSLGSLTVALRDGGLPMIGEALGLKVENGGLIRGGSMPLGGGDAVEAFVNGVKKTVEEEKGDAQRK</sequence>
<organism evidence="1 2">
    <name type="scientific">Vermiconidia calcicola</name>
    <dbReference type="NCBI Taxonomy" id="1690605"/>
    <lineage>
        <taxon>Eukaryota</taxon>
        <taxon>Fungi</taxon>
        <taxon>Dikarya</taxon>
        <taxon>Ascomycota</taxon>
        <taxon>Pezizomycotina</taxon>
        <taxon>Dothideomycetes</taxon>
        <taxon>Dothideomycetidae</taxon>
        <taxon>Mycosphaerellales</taxon>
        <taxon>Extremaceae</taxon>
        <taxon>Vermiconidia</taxon>
    </lineage>
</organism>
<keyword evidence="2" id="KW-1185">Reference proteome</keyword>
<name>A0ACC3MLG9_9PEZI</name>
<comment type="caution">
    <text evidence="1">The sequence shown here is derived from an EMBL/GenBank/DDBJ whole genome shotgun (WGS) entry which is preliminary data.</text>
</comment>
<evidence type="ECO:0000313" key="1">
    <source>
        <dbReference type="EMBL" id="KAK3696561.1"/>
    </source>
</evidence>
<protein>
    <submittedName>
        <fullName evidence="1">Uncharacterized protein</fullName>
    </submittedName>
</protein>
<gene>
    <name evidence="1" type="ORF">LTR37_017903</name>
</gene>
<proteinExistence type="predicted"/>
<accession>A0ACC3MLG9</accession>